<reference evidence="5" key="1">
    <citation type="journal article" date="2021" name="Proc. Natl. Acad. Sci. U.S.A.">
        <title>Three genomes in the algal genus Volvox reveal the fate of a haploid sex-determining region after a transition to homothallism.</title>
        <authorList>
            <person name="Yamamoto K."/>
            <person name="Hamaji T."/>
            <person name="Kawai-Toyooka H."/>
            <person name="Matsuzaki R."/>
            <person name="Takahashi F."/>
            <person name="Nishimura Y."/>
            <person name="Kawachi M."/>
            <person name="Noguchi H."/>
            <person name="Minakuchi Y."/>
            <person name="Umen J.G."/>
            <person name="Toyoda A."/>
            <person name="Nozaki H."/>
        </authorList>
    </citation>
    <scope>NUCLEOTIDE SEQUENCE</scope>
    <source>
        <strain evidence="5">NIES-3786</strain>
    </source>
</reference>
<keyword evidence="3" id="KW-1133">Transmembrane helix</keyword>
<dbReference type="InterPro" id="IPR013529">
    <property type="entry name" value="Glyco_hydro_42_N"/>
</dbReference>
<name>A0A8J4BVC0_9CHLO</name>
<dbReference type="EMBL" id="BNCP01000001">
    <property type="protein sequence ID" value="GIL69579.1"/>
    <property type="molecule type" value="Genomic_DNA"/>
</dbReference>
<evidence type="ECO:0000259" key="4">
    <source>
        <dbReference type="Pfam" id="PF02449"/>
    </source>
</evidence>
<protein>
    <recommendedName>
        <fullName evidence="4">Glycoside hydrolase family 42 N-terminal domain-containing protein</fullName>
    </recommendedName>
</protein>
<keyword evidence="3" id="KW-0472">Membrane</keyword>
<keyword evidence="2" id="KW-0326">Glycosidase</keyword>
<sequence>MHAASFKKRLSGGGLSNKNKYNSCSSLYITIFFMTTALLIFWFWENQHDSSVSRLHPFGRHLISGDTVFQWSYHHRHVVARGAPRPTTTNSTAGPERFASLFHSELVQRFGFTKRGNVAPDLIATLKNMESLGITTVMFSSPWDWLQPAEKGATRFQLLDALANATCKNTKLKVAFILDMVRAPEWVFNKWPDAKAVDSHMKSYKLLSWFHPSSNKLAIAILVEIVTLLANKHPGCVTAVQPVYSNEYEARYSQENDCFQDYSQNAILSFQQWLQARSPDLDDLNGRWGTNFTSWETVTPPLLEAGSFMGADITPRYWDFISFRELHGAQVLNRACAAVQAAGVRCFHHVPELFTVLDAVYGTTLFKQIAASSNTDFIIINSNFKTSYGDATSPTKTQLNVAAAAAYGKQVYFEASLEHSPSLESLQSVVTLALMAGAEGVGISNWLGKYDLNPELLAALQPVVPSCPVTELVGVFIHLDSCSAFHGLQWAYPRKDPVHDLVQSISEKLAASNSCGGAISVYLELSALVAELPSLDRVVFIEPVVLLGDAQLELYAQAKEAVRGMQHQFVQLPLNQTRGIRVAVIPDL</sequence>
<feature type="domain" description="Glycoside hydrolase family 42 N-terminal" evidence="4">
    <location>
        <begin position="126"/>
        <end position="424"/>
    </location>
</feature>
<dbReference type="GO" id="GO:0009341">
    <property type="term" value="C:beta-galactosidase complex"/>
    <property type="evidence" value="ECO:0007669"/>
    <property type="project" value="InterPro"/>
</dbReference>
<accession>A0A8J4BVC0</accession>
<evidence type="ECO:0000256" key="1">
    <source>
        <dbReference type="ARBA" id="ARBA00022801"/>
    </source>
</evidence>
<evidence type="ECO:0000313" key="5">
    <source>
        <dbReference type="EMBL" id="GIL69579.1"/>
    </source>
</evidence>
<dbReference type="InterPro" id="IPR017853">
    <property type="entry name" value="GH"/>
</dbReference>
<dbReference type="PANTHER" id="PTHR36447:SF1">
    <property type="entry name" value="BETA-GALACTOSIDASE GANA"/>
    <property type="match status" value="1"/>
</dbReference>
<dbReference type="Gene3D" id="3.20.20.80">
    <property type="entry name" value="Glycosidases"/>
    <property type="match status" value="1"/>
</dbReference>
<dbReference type="Pfam" id="PF02449">
    <property type="entry name" value="Glyco_hydro_42"/>
    <property type="match status" value="1"/>
</dbReference>
<feature type="transmembrane region" description="Helical" evidence="3">
    <location>
        <begin position="21"/>
        <end position="44"/>
    </location>
</feature>
<evidence type="ECO:0000256" key="2">
    <source>
        <dbReference type="ARBA" id="ARBA00023295"/>
    </source>
</evidence>
<comment type="caution">
    <text evidence="5">The sequence shown here is derived from an EMBL/GenBank/DDBJ whole genome shotgun (WGS) entry which is preliminary data.</text>
</comment>
<keyword evidence="1" id="KW-0378">Hydrolase</keyword>
<organism evidence="5 6">
    <name type="scientific">Volvox reticuliferus</name>
    <dbReference type="NCBI Taxonomy" id="1737510"/>
    <lineage>
        <taxon>Eukaryota</taxon>
        <taxon>Viridiplantae</taxon>
        <taxon>Chlorophyta</taxon>
        <taxon>core chlorophytes</taxon>
        <taxon>Chlorophyceae</taxon>
        <taxon>CS clade</taxon>
        <taxon>Chlamydomonadales</taxon>
        <taxon>Volvocaceae</taxon>
        <taxon>Volvox</taxon>
    </lineage>
</organism>
<keyword evidence="3" id="KW-0812">Transmembrane</keyword>
<dbReference type="PANTHER" id="PTHR36447">
    <property type="entry name" value="BETA-GALACTOSIDASE GANA"/>
    <property type="match status" value="1"/>
</dbReference>
<dbReference type="InterPro" id="IPR003476">
    <property type="entry name" value="Glyco_hydro_42"/>
</dbReference>
<keyword evidence="6" id="KW-1185">Reference proteome</keyword>
<dbReference type="GO" id="GO:0005975">
    <property type="term" value="P:carbohydrate metabolic process"/>
    <property type="evidence" value="ECO:0007669"/>
    <property type="project" value="InterPro"/>
</dbReference>
<dbReference type="GO" id="GO:0004565">
    <property type="term" value="F:beta-galactosidase activity"/>
    <property type="evidence" value="ECO:0007669"/>
    <property type="project" value="InterPro"/>
</dbReference>
<dbReference type="AlphaFoldDB" id="A0A8J4BVC0"/>
<dbReference type="SUPFAM" id="SSF51445">
    <property type="entry name" value="(Trans)glycosidases"/>
    <property type="match status" value="1"/>
</dbReference>
<evidence type="ECO:0000256" key="3">
    <source>
        <dbReference type="SAM" id="Phobius"/>
    </source>
</evidence>
<proteinExistence type="predicted"/>
<dbReference type="Proteomes" id="UP000747110">
    <property type="component" value="Unassembled WGS sequence"/>
</dbReference>
<gene>
    <name evidence="5" type="ORF">Vretifemale_470</name>
</gene>
<dbReference type="OrthoDB" id="524207at2759"/>
<evidence type="ECO:0000313" key="6">
    <source>
        <dbReference type="Proteomes" id="UP000747110"/>
    </source>
</evidence>